<dbReference type="SUPFAM" id="SSF56300">
    <property type="entry name" value="Metallo-dependent phosphatases"/>
    <property type="match status" value="1"/>
</dbReference>
<evidence type="ECO:0000313" key="3">
    <source>
        <dbReference type="EMBL" id="CAH1195473.1"/>
    </source>
</evidence>
<feature type="domain" description="Calcineurin-like phosphoesterase" evidence="2">
    <location>
        <begin position="41"/>
        <end position="211"/>
    </location>
</feature>
<proteinExistence type="predicted"/>
<dbReference type="RefSeq" id="WP_236284631.1">
    <property type="nucleotide sequence ID" value="NZ_CAKMMW010000002.1"/>
</dbReference>
<dbReference type="Gene3D" id="3.60.21.10">
    <property type="match status" value="1"/>
</dbReference>
<keyword evidence="1" id="KW-0472">Membrane</keyword>
<dbReference type="InterPro" id="IPR029052">
    <property type="entry name" value="Metallo-depent_PP-like"/>
</dbReference>
<reference evidence="3" key="1">
    <citation type="submission" date="2022-01" db="EMBL/GenBank/DDBJ databases">
        <authorList>
            <person name="Criscuolo A."/>
        </authorList>
    </citation>
    <scope>NUCLEOTIDE SEQUENCE</scope>
    <source>
        <strain evidence="3">CIP111891</strain>
    </source>
</reference>
<evidence type="ECO:0000259" key="2">
    <source>
        <dbReference type="Pfam" id="PF00149"/>
    </source>
</evidence>
<dbReference type="Proteomes" id="UP000838821">
    <property type="component" value="Unassembled WGS sequence"/>
</dbReference>
<feature type="transmembrane region" description="Helical" evidence="1">
    <location>
        <begin position="6"/>
        <end position="25"/>
    </location>
</feature>
<dbReference type="EMBL" id="CAKMMW010000002">
    <property type="protein sequence ID" value="CAH1195473.1"/>
    <property type="molecule type" value="Genomic_DNA"/>
</dbReference>
<protein>
    <recommendedName>
        <fullName evidence="2">Calcineurin-like phosphoesterase domain-containing protein</fullName>
    </recommendedName>
</protein>
<name>A0ABN8FZE3_9BACL</name>
<accession>A0ABN8FZE3</accession>
<dbReference type="Pfam" id="PF00149">
    <property type="entry name" value="Metallophos"/>
    <property type="match status" value="1"/>
</dbReference>
<gene>
    <name evidence="3" type="primary">ypbG_1</name>
    <name evidence="3" type="ORF">PAECIP111891_00682</name>
</gene>
<sequence length="269" mass="30529">MIVSISIVIILVLAVLFIGYSTLWVKFSHIQLGDPASKNVTVVQISDLHGQTHFINGSLSKMVNHVNPDLVMITGDLASTKEQLDKVLKEIRQIKCVHLFFVPGNHERYGLVQSRFQLNSDQDYEAILRSIQDAHINVLSNREYPVYIGDKKLLIYGFDNSLYGKERLTMRVEDLQSFDVIIMLAHSPSIIETSLQQHIPFDLLLVGHTHGGQIRLFGHTIGAYKNYHVGLKRIDKRKHFYINRGLGNSRLLPIRFACSPEIAVFKIGL</sequence>
<keyword evidence="1" id="KW-1133">Transmembrane helix</keyword>
<organism evidence="3 4">
    <name type="scientific">Paenibacillus allorhizoplanae</name>
    <dbReference type="NCBI Taxonomy" id="2905648"/>
    <lineage>
        <taxon>Bacteria</taxon>
        <taxon>Bacillati</taxon>
        <taxon>Bacillota</taxon>
        <taxon>Bacilli</taxon>
        <taxon>Bacillales</taxon>
        <taxon>Paenibacillaceae</taxon>
        <taxon>Paenibacillus</taxon>
    </lineage>
</organism>
<dbReference type="PANTHER" id="PTHR31302">
    <property type="entry name" value="TRANSMEMBRANE PROTEIN WITH METALLOPHOSPHOESTERASE DOMAIN-RELATED"/>
    <property type="match status" value="1"/>
</dbReference>
<dbReference type="PANTHER" id="PTHR31302:SF0">
    <property type="entry name" value="TRANSMEMBRANE PROTEIN WITH METALLOPHOSPHOESTERASE DOMAIN"/>
    <property type="match status" value="1"/>
</dbReference>
<evidence type="ECO:0000313" key="4">
    <source>
        <dbReference type="Proteomes" id="UP000838821"/>
    </source>
</evidence>
<keyword evidence="4" id="KW-1185">Reference proteome</keyword>
<dbReference type="InterPro" id="IPR004843">
    <property type="entry name" value="Calcineurin-like_PHP"/>
</dbReference>
<keyword evidence="1" id="KW-0812">Transmembrane</keyword>
<evidence type="ECO:0000256" key="1">
    <source>
        <dbReference type="SAM" id="Phobius"/>
    </source>
</evidence>
<dbReference type="InterPro" id="IPR051158">
    <property type="entry name" value="Metallophosphoesterase_sf"/>
</dbReference>
<comment type="caution">
    <text evidence="3">The sequence shown here is derived from an EMBL/GenBank/DDBJ whole genome shotgun (WGS) entry which is preliminary data.</text>
</comment>